<dbReference type="CDD" id="cd06222">
    <property type="entry name" value="RNase_H_like"/>
    <property type="match status" value="1"/>
</dbReference>
<dbReference type="Gene3D" id="3.30.420.10">
    <property type="entry name" value="Ribonuclease H-like superfamily/Ribonuclease H"/>
    <property type="match status" value="1"/>
</dbReference>
<sequence length="215" mass="24428">MAMFMPNFNLQHDPISTTQNTTQYCHLRSTIEKRNSPFLVSWSFPPPGYVKINTDGSFMPKSGEAGYGVIARDDKGMWLGGFYGRLDTKSTSSLTPELWAIHEALRQVKHCNLKKVIIETDSNEALMLISRAKKVDANHPDHKVIEDCRILLSEVETCLIHTLRQGNNCADQLAKLGRKQSQNSVILDHPPPFMHQWLLADMSHIAYARYPKHAR</sequence>
<dbReference type="PROSITE" id="PS50879">
    <property type="entry name" value="RNASE_H_1"/>
    <property type="match status" value="1"/>
</dbReference>
<dbReference type="AlphaFoldDB" id="A0A3Q7HG18"/>
<dbReference type="InParanoid" id="A0A3Q7HG18"/>
<dbReference type="STRING" id="4081.A0A3Q7HG18"/>
<feature type="domain" description="RNase H type-1" evidence="1">
    <location>
        <begin position="46"/>
        <end position="179"/>
    </location>
</feature>
<dbReference type="OMA" id="RNDIESH"/>
<dbReference type="PANTHER" id="PTHR47723">
    <property type="entry name" value="OS05G0353850 PROTEIN"/>
    <property type="match status" value="1"/>
</dbReference>
<dbReference type="SMR" id="A0A3Q7HG18"/>
<reference evidence="2" key="1">
    <citation type="journal article" date="2012" name="Nature">
        <title>The tomato genome sequence provides insights into fleshy fruit evolution.</title>
        <authorList>
            <consortium name="Tomato Genome Consortium"/>
        </authorList>
    </citation>
    <scope>NUCLEOTIDE SEQUENCE [LARGE SCALE GENOMIC DNA]</scope>
    <source>
        <strain evidence="2">cv. Heinz 1706</strain>
    </source>
</reference>
<dbReference type="InterPro" id="IPR036397">
    <property type="entry name" value="RNaseH_sf"/>
</dbReference>
<evidence type="ECO:0000313" key="3">
    <source>
        <dbReference type="Proteomes" id="UP000004994"/>
    </source>
</evidence>
<dbReference type="SUPFAM" id="SSF53098">
    <property type="entry name" value="Ribonuclease H-like"/>
    <property type="match status" value="1"/>
</dbReference>
<organism evidence="2">
    <name type="scientific">Solanum lycopersicum</name>
    <name type="common">Tomato</name>
    <name type="synonym">Lycopersicon esculentum</name>
    <dbReference type="NCBI Taxonomy" id="4081"/>
    <lineage>
        <taxon>Eukaryota</taxon>
        <taxon>Viridiplantae</taxon>
        <taxon>Streptophyta</taxon>
        <taxon>Embryophyta</taxon>
        <taxon>Tracheophyta</taxon>
        <taxon>Spermatophyta</taxon>
        <taxon>Magnoliopsida</taxon>
        <taxon>eudicotyledons</taxon>
        <taxon>Gunneridae</taxon>
        <taxon>Pentapetalae</taxon>
        <taxon>asterids</taxon>
        <taxon>lamiids</taxon>
        <taxon>Solanales</taxon>
        <taxon>Solanaceae</taxon>
        <taxon>Solanoideae</taxon>
        <taxon>Solaneae</taxon>
        <taxon>Solanum</taxon>
        <taxon>Solanum subgen. Lycopersicon</taxon>
    </lineage>
</organism>
<dbReference type="GO" id="GO:0004523">
    <property type="term" value="F:RNA-DNA hybrid ribonuclease activity"/>
    <property type="evidence" value="ECO:0007669"/>
    <property type="project" value="InterPro"/>
</dbReference>
<name>A0A3Q7HG18_SOLLC</name>
<dbReference type="PaxDb" id="4081-Solyc07g056380.1.1"/>
<proteinExistence type="predicted"/>
<evidence type="ECO:0000313" key="2">
    <source>
        <dbReference type="EnsemblPlants" id="Solyc07g056380.1.1.1"/>
    </source>
</evidence>
<dbReference type="Proteomes" id="UP000004994">
    <property type="component" value="Chromosome 7"/>
</dbReference>
<accession>A0A3Q7HG18</accession>
<reference evidence="2" key="2">
    <citation type="submission" date="2019-01" db="UniProtKB">
        <authorList>
            <consortium name="EnsemblPlants"/>
        </authorList>
    </citation>
    <scope>IDENTIFICATION</scope>
    <source>
        <strain evidence="2">cv. Heinz 1706</strain>
    </source>
</reference>
<dbReference type="Gramene" id="Solyc07g056380.1.1">
    <property type="protein sequence ID" value="Solyc07g056380.1.1.1"/>
    <property type="gene ID" value="Solyc07g056380.1"/>
</dbReference>
<dbReference type="PANTHER" id="PTHR47723:SF19">
    <property type="entry name" value="POLYNUCLEOTIDYL TRANSFERASE, RIBONUCLEASE H-LIKE SUPERFAMILY PROTEIN"/>
    <property type="match status" value="1"/>
</dbReference>
<protein>
    <recommendedName>
        <fullName evidence="1">RNase H type-1 domain-containing protein</fullName>
    </recommendedName>
</protein>
<dbReference type="InterPro" id="IPR053151">
    <property type="entry name" value="RNase_H-like"/>
</dbReference>
<evidence type="ECO:0000259" key="1">
    <source>
        <dbReference type="PROSITE" id="PS50879"/>
    </source>
</evidence>
<dbReference type="InterPro" id="IPR044730">
    <property type="entry name" value="RNase_H-like_dom_plant"/>
</dbReference>
<dbReference type="Pfam" id="PF13456">
    <property type="entry name" value="RVT_3"/>
    <property type="match status" value="1"/>
</dbReference>
<dbReference type="InterPro" id="IPR012337">
    <property type="entry name" value="RNaseH-like_sf"/>
</dbReference>
<dbReference type="EnsemblPlants" id="Solyc07g056380.1.1">
    <property type="protein sequence ID" value="Solyc07g056380.1.1.1"/>
    <property type="gene ID" value="Solyc07g056380.1"/>
</dbReference>
<dbReference type="InterPro" id="IPR002156">
    <property type="entry name" value="RNaseH_domain"/>
</dbReference>
<keyword evidence="3" id="KW-1185">Reference proteome</keyword>
<dbReference type="GO" id="GO:0003676">
    <property type="term" value="F:nucleic acid binding"/>
    <property type="evidence" value="ECO:0007669"/>
    <property type="project" value="InterPro"/>
</dbReference>